<comment type="caution">
    <text evidence="2">The sequence shown here is derived from an EMBL/GenBank/DDBJ whole genome shotgun (WGS) entry which is preliminary data.</text>
</comment>
<dbReference type="EMBL" id="JAEMNV010000012">
    <property type="protein sequence ID" value="MBJ8342538.1"/>
    <property type="molecule type" value="Genomic_DNA"/>
</dbReference>
<dbReference type="Gene3D" id="3.40.50.360">
    <property type="match status" value="1"/>
</dbReference>
<dbReference type="GO" id="GO:0010181">
    <property type="term" value="F:FMN binding"/>
    <property type="evidence" value="ECO:0007669"/>
    <property type="project" value="TreeGrafter"/>
</dbReference>
<reference evidence="2" key="1">
    <citation type="submission" date="2020-12" db="EMBL/GenBank/DDBJ databases">
        <title>Antrihabitans popcorni sp. nov. and Antrihabitans auranticaus sp. nov., isolated from a larva cave.</title>
        <authorList>
            <person name="Lee S.D."/>
            <person name="Kim I.S."/>
        </authorList>
    </citation>
    <scope>NUCLEOTIDE SEQUENCE</scope>
    <source>
        <strain evidence="2">YC3-6</strain>
    </source>
</reference>
<organism evidence="2 3">
    <name type="scientific">Antrihabitans stalagmiti</name>
    <dbReference type="NCBI Taxonomy" id="2799499"/>
    <lineage>
        <taxon>Bacteria</taxon>
        <taxon>Bacillati</taxon>
        <taxon>Actinomycetota</taxon>
        <taxon>Actinomycetes</taxon>
        <taxon>Mycobacteriales</taxon>
        <taxon>Nocardiaceae</taxon>
        <taxon>Antrihabitans</taxon>
    </lineage>
</organism>
<dbReference type="RefSeq" id="WP_199708160.1">
    <property type="nucleotide sequence ID" value="NZ_JAEMNV010000012.1"/>
</dbReference>
<dbReference type="Pfam" id="PF03358">
    <property type="entry name" value="FMN_red"/>
    <property type="match status" value="1"/>
</dbReference>
<name>A0A934NVV3_9NOCA</name>
<dbReference type="AlphaFoldDB" id="A0A934NVV3"/>
<feature type="domain" description="NADPH-dependent FMN reductase-like" evidence="1">
    <location>
        <begin position="8"/>
        <end position="149"/>
    </location>
</feature>
<proteinExistence type="predicted"/>
<dbReference type="InterPro" id="IPR050712">
    <property type="entry name" value="NAD(P)H-dep_reductase"/>
</dbReference>
<sequence length="197" mass="21843">MRTDGPLRVAVIIASTRSGRFGPTAAAWFTKQARRRTELSLDPIDLAETDLPATMRDDEVRPPQVAALAPRLAAADAFVIVTPEYNRSFPAALKVAIDWFYDEWAGKPVTFVSYGRESGGLHAASQLREVFSELNAVTIRNSVSLPCYWEQFAADGSWPKARTAPSNLDEVVRTTVDQLIWWAHALRDARAEQPCPT</sequence>
<dbReference type="InterPro" id="IPR029039">
    <property type="entry name" value="Flavoprotein-like_sf"/>
</dbReference>
<evidence type="ECO:0000259" key="1">
    <source>
        <dbReference type="Pfam" id="PF03358"/>
    </source>
</evidence>
<gene>
    <name evidence="2" type="ORF">JGU71_26975</name>
</gene>
<dbReference type="PANTHER" id="PTHR30543:SF21">
    <property type="entry name" value="NAD(P)H-DEPENDENT FMN REDUCTASE LOT6"/>
    <property type="match status" value="1"/>
</dbReference>
<dbReference type="Proteomes" id="UP000655868">
    <property type="component" value="Unassembled WGS sequence"/>
</dbReference>
<dbReference type="SUPFAM" id="SSF52218">
    <property type="entry name" value="Flavoproteins"/>
    <property type="match status" value="1"/>
</dbReference>
<dbReference type="GO" id="GO:0016491">
    <property type="term" value="F:oxidoreductase activity"/>
    <property type="evidence" value="ECO:0007669"/>
    <property type="project" value="InterPro"/>
</dbReference>
<dbReference type="PANTHER" id="PTHR30543">
    <property type="entry name" value="CHROMATE REDUCTASE"/>
    <property type="match status" value="1"/>
</dbReference>
<dbReference type="InterPro" id="IPR005025">
    <property type="entry name" value="FMN_Rdtase-like_dom"/>
</dbReference>
<protein>
    <submittedName>
        <fullName evidence="2">NAD(P)H-dependent oxidoreductase</fullName>
    </submittedName>
</protein>
<keyword evidence="3" id="KW-1185">Reference proteome</keyword>
<evidence type="ECO:0000313" key="3">
    <source>
        <dbReference type="Proteomes" id="UP000655868"/>
    </source>
</evidence>
<dbReference type="GO" id="GO:0005829">
    <property type="term" value="C:cytosol"/>
    <property type="evidence" value="ECO:0007669"/>
    <property type="project" value="TreeGrafter"/>
</dbReference>
<accession>A0A934NVV3</accession>
<evidence type="ECO:0000313" key="2">
    <source>
        <dbReference type="EMBL" id="MBJ8342538.1"/>
    </source>
</evidence>